<name>A0ABW3G100_9NOCA</name>
<sequence>MPDRLPLPPPRVATPDDAAAIVDLRDGLARWLAATGVNQWQEGEITVPQVADGARRGEWHVAELDGEVVACVRLSWSDPDFWGDDDAPAGYVHGLMVRRDHAGHGWGRALIEWAADATTAAGYDLLRLDTAAHNTTMVDYYRSLGFTVLREADLPAQFGRDMRIVLFERPLDDGRA</sequence>
<dbReference type="InterPro" id="IPR050832">
    <property type="entry name" value="Bact_Acetyltransf"/>
</dbReference>
<dbReference type="SUPFAM" id="SSF55729">
    <property type="entry name" value="Acyl-CoA N-acyltransferases (Nat)"/>
    <property type="match status" value="1"/>
</dbReference>
<dbReference type="PANTHER" id="PTHR43877">
    <property type="entry name" value="AMINOALKYLPHOSPHONATE N-ACETYLTRANSFERASE-RELATED-RELATED"/>
    <property type="match status" value="1"/>
</dbReference>
<protein>
    <submittedName>
        <fullName evidence="4">GNAT family N-acetyltransferase</fullName>
        <ecNumber evidence="4">2.3.-.-</ecNumber>
    </submittedName>
</protein>
<organism evidence="4 5">
    <name type="scientific">Williamsia deligens</name>
    <dbReference type="NCBI Taxonomy" id="321325"/>
    <lineage>
        <taxon>Bacteria</taxon>
        <taxon>Bacillati</taxon>
        <taxon>Actinomycetota</taxon>
        <taxon>Actinomycetes</taxon>
        <taxon>Mycobacteriales</taxon>
        <taxon>Nocardiaceae</taxon>
        <taxon>Williamsia</taxon>
    </lineage>
</organism>
<keyword evidence="1 4" id="KW-0808">Transferase</keyword>
<dbReference type="Pfam" id="PF00583">
    <property type="entry name" value="Acetyltransf_1"/>
    <property type="match status" value="1"/>
</dbReference>
<evidence type="ECO:0000313" key="4">
    <source>
        <dbReference type="EMBL" id="MFD0924321.1"/>
    </source>
</evidence>
<dbReference type="EMBL" id="JBHTIL010000001">
    <property type="protein sequence ID" value="MFD0924321.1"/>
    <property type="molecule type" value="Genomic_DNA"/>
</dbReference>
<dbReference type="RefSeq" id="WP_253647631.1">
    <property type="nucleotide sequence ID" value="NZ_BAAAMO010000002.1"/>
</dbReference>
<dbReference type="Proteomes" id="UP001597068">
    <property type="component" value="Unassembled WGS sequence"/>
</dbReference>
<dbReference type="InterPro" id="IPR016181">
    <property type="entry name" value="Acyl_CoA_acyltransferase"/>
</dbReference>
<evidence type="ECO:0000256" key="2">
    <source>
        <dbReference type="ARBA" id="ARBA00023315"/>
    </source>
</evidence>
<dbReference type="InterPro" id="IPR000182">
    <property type="entry name" value="GNAT_dom"/>
</dbReference>
<proteinExistence type="predicted"/>
<accession>A0ABW3G100</accession>
<dbReference type="PANTHER" id="PTHR43877:SF2">
    <property type="entry name" value="AMINOALKYLPHOSPHONATE N-ACETYLTRANSFERASE-RELATED"/>
    <property type="match status" value="1"/>
</dbReference>
<gene>
    <name evidence="4" type="ORF">ACFQ04_01095</name>
</gene>
<keyword evidence="2 4" id="KW-0012">Acyltransferase</keyword>
<dbReference type="PROSITE" id="PS51186">
    <property type="entry name" value="GNAT"/>
    <property type="match status" value="1"/>
</dbReference>
<dbReference type="Gene3D" id="3.40.630.30">
    <property type="match status" value="1"/>
</dbReference>
<comment type="caution">
    <text evidence="4">The sequence shown here is derived from an EMBL/GenBank/DDBJ whole genome shotgun (WGS) entry which is preliminary data.</text>
</comment>
<evidence type="ECO:0000259" key="3">
    <source>
        <dbReference type="PROSITE" id="PS51186"/>
    </source>
</evidence>
<evidence type="ECO:0000256" key="1">
    <source>
        <dbReference type="ARBA" id="ARBA00022679"/>
    </source>
</evidence>
<reference evidence="5" key="1">
    <citation type="journal article" date="2019" name="Int. J. Syst. Evol. Microbiol.">
        <title>The Global Catalogue of Microorganisms (GCM) 10K type strain sequencing project: providing services to taxonomists for standard genome sequencing and annotation.</title>
        <authorList>
            <consortium name="The Broad Institute Genomics Platform"/>
            <consortium name="The Broad Institute Genome Sequencing Center for Infectious Disease"/>
            <person name="Wu L."/>
            <person name="Ma J."/>
        </authorList>
    </citation>
    <scope>NUCLEOTIDE SEQUENCE [LARGE SCALE GENOMIC DNA]</scope>
    <source>
        <strain evidence="5">CCUG 50873</strain>
    </source>
</reference>
<keyword evidence="5" id="KW-1185">Reference proteome</keyword>
<dbReference type="CDD" id="cd04301">
    <property type="entry name" value="NAT_SF"/>
    <property type="match status" value="1"/>
</dbReference>
<dbReference type="GO" id="GO:0016746">
    <property type="term" value="F:acyltransferase activity"/>
    <property type="evidence" value="ECO:0007669"/>
    <property type="project" value="UniProtKB-KW"/>
</dbReference>
<feature type="domain" description="N-acetyltransferase" evidence="3">
    <location>
        <begin position="8"/>
        <end position="172"/>
    </location>
</feature>
<dbReference type="EC" id="2.3.-.-" evidence="4"/>
<evidence type="ECO:0000313" key="5">
    <source>
        <dbReference type="Proteomes" id="UP001597068"/>
    </source>
</evidence>